<organism evidence="9 10">
    <name type="scientific">Handroanthus impetiginosus</name>
    <dbReference type="NCBI Taxonomy" id="429701"/>
    <lineage>
        <taxon>Eukaryota</taxon>
        <taxon>Viridiplantae</taxon>
        <taxon>Streptophyta</taxon>
        <taxon>Embryophyta</taxon>
        <taxon>Tracheophyta</taxon>
        <taxon>Spermatophyta</taxon>
        <taxon>Magnoliopsida</taxon>
        <taxon>eudicotyledons</taxon>
        <taxon>Gunneridae</taxon>
        <taxon>Pentapetalae</taxon>
        <taxon>asterids</taxon>
        <taxon>lamiids</taxon>
        <taxon>Lamiales</taxon>
        <taxon>Bignoniaceae</taxon>
        <taxon>Crescentiina</taxon>
        <taxon>Tabebuia alliance</taxon>
        <taxon>Handroanthus</taxon>
    </lineage>
</organism>
<evidence type="ECO:0000256" key="4">
    <source>
        <dbReference type="ARBA" id="ARBA00023125"/>
    </source>
</evidence>
<dbReference type="InterPro" id="IPR036576">
    <property type="entry name" value="WRKY_dom_sf"/>
</dbReference>
<dbReference type="Gene3D" id="2.20.25.80">
    <property type="entry name" value="WRKY domain"/>
    <property type="match status" value="2"/>
</dbReference>
<dbReference type="InterPro" id="IPR003657">
    <property type="entry name" value="WRKY_dom"/>
</dbReference>
<dbReference type="PANTHER" id="PTHR31221:SF90">
    <property type="entry name" value="WRKY TRANSCRIPTION FACTOR 44"/>
    <property type="match status" value="1"/>
</dbReference>
<dbReference type="GO" id="GO:0043565">
    <property type="term" value="F:sequence-specific DNA binding"/>
    <property type="evidence" value="ECO:0007669"/>
    <property type="project" value="InterPro"/>
</dbReference>
<feature type="compositionally biased region" description="Basic and acidic residues" evidence="7">
    <location>
        <begin position="245"/>
        <end position="265"/>
    </location>
</feature>
<dbReference type="SUPFAM" id="SSF118290">
    <property type="entry name" value="WRKY DNA-binding domain"/>
    <property type="match status" value="2"/>
</dbReference>
<dbReference type="EMBL" id="NKXS01002502">
    <property type="protein sequence ID" value="PIN13301.1"/>
    <property type="molecule type" value="Genomic_DNA"/>
</dbReference>
<dbReference type="OrthoDB" id="783645at2759"/>
<keyword evidence="6" id="KW-0539">Nucleus</keyword>
<proteinExistence type="predicted"/>
<evidence type="ECO:0000256" key="6">
    <source>
        <dbReference type="ARBA" id="ARBA00023242"/>
    </source>
</evidence>
<dbReference type="GO" id="GO:0003700">
    <property type="term" value="F:DNA-binding transcription factor activity"/>
    <property type="evidence" value="ECO:0007669"/>
    <property type="project" value="InterPro"/>
</dbReference>
<name>A0A2G9H714_9LAMI</name>
<dbReference type="GO" id="GO:0005634">
    <property type="term" value="C:nucleus"/>
    <property type="evidence" value="ECO:0007669"/>
    <property type="project" value="UniProtKB-SubCell"/>
</dbReference>
<keyword evidence="2" id="KW-0677">Repeat</keyword>
<evidence type="ECO:0000256" key="3">
    <source>
        <dbReference type="ARBA" id="ARBA00023015"/>
    </source>
</evidence>
<protein>
    <recommendedName>
        <fullName evidence="8">WRKY domain-containing protein</fullName>
    </recommendedName>
</protein>
<dbReference type="InterPro" id="IPR044810">
    <property type="entry name" value="WRKY_plant"/>
</dbReference>
<evidence type="ECO:0000256" key="7">
    <source>
        <dbReference type="SAM" id="MobiDB-lite"/>
    </source>
</evidence>
<dbReference type="PANTHER" id="PTHR31221">
    <property type="entry name" value="WRKY TRANSCRIPTION FACTOR PROTEIN 1-RELATED"/>
    <property type="match status" value="1"/>
</dbReference>
<dbReference type="Pfam" id="PF03106">
    <property type="entry name" value="WRKY"/>
    <property type="match status" value="2"/>
</dbReference>
<keyword evidence="4" id="KW-0238">DNA-binding</keyword>
<dbReference type="SMART" id="SM00774">
    <property type="entry name" value="WRKY"/>
    <property type="match status" value="2"/>
</dbReference>
<evidence type="ECO:0000313" key="9">
    <source>
        <dbReference type="EMBL" id="PIN13301.1"/>
    </source>
</evidence>
<evidence type="ECO:0000256" key="2">
    <source>
        <dbReference type="ARBA" id="ARBA00022737"/>
    </source>
</evidence>
<evidence type="ECO:0000256" key="5">
    <source>
        <dbReference type="ARBA" id="ARBA00023163"/>
    </source>
</evidence>
<feature type="domain" description="WRKY" evidence="8">
    <location>
        <begin position="359"/>
        <end position="424"/>
    </location>
</feature>
<keyword evidence="5" id="KW-0804">Transcription</keyword>
<comment type="caution">
    <text evidence="9">The sequence shown here is derived from an EMBL/GenBank/DDBJ whole genome shotgun (WGS) entry which is preliminary data.</text>
</comment>
<evidence type="ECO:0000256" key="1">
    <source>
        <dbReference type="ARBA" id="ARBA00004123"/>
    </source>
</evidence>
<feature type="region of interest" description="Disordered" evidence="7">
    <location>
        <begin position="231"/>
        <end position="272"/>
    </location>
</feature>
<dbReference type="Proteomes" id="UP000231279">
    <property type="component" value="Unassembled WGS sequence"/>
</dbReference>
<dbReference type="AlphaFoldDB" id="A0A2G9H714"/>
<accession>A0A2G9H714</accession>
<dbReference type="STRING" id="429701.A0A2G9H714"/>
<sequence>MEINQTEKIVIAKPVACRPGISNLKSFSKLLVSAVNASPPAAFSDDAVAVIKPRTLRLKPVCNDDLVGAEVLSSAACRPSKQDPETNIMSTVVYKPVAKVVSKATVSLLANLGGCGIGPTREIPPADAPFQPSNEVKHQTDLTSDFHQAQCEPKANAIRENSEDDNKSLLLPNNADRPSYDGHNWRKYGQKQVKGSEYPRSYYKCTYPSCPVKKKVEKTLDGQIAEIVYKGEHNHPKPQPLNQKPADDAGRNEKKSSSFKGREVGSEDQNNIESSGISTFCGAVAPVNEPFAAAMCNASVSTSNNSMGLSGECEEVSESLEAEGDGFKSKRMKCDNQLLKGRTAGEASSESRTVVEKKTDSEIIGDGYRWRKYGQKVVKGNPYPRSYYRCTNPKCNVRKYVERTSEDRETFITTYEGRHNHGMPIKRTITESAKTSTRNKS</sequence>
<reference evidence="10" key="1">
    <citation type="journal article" date="2018" name="Gigascience">
        <title>Genome assembly of the Pink Ipe (Handroanthus impetiginosus, Bignoniaceae), a highly valued, ecologically keystone Neotropical timber forest tree.</title>
        <authorList>
            <person name="Silva-Junior O.B."/>
            <person name="Grattapaglia D."/>
            <person name="Novaes E."/>
            <person name="Collevatti R.G."/>
        </authorList>
    </citation>
    <scope>NUCLEOTIDE SEQUENCE [LARGE SCALE GENOMIC DNA]</scope>
    <source>
        <strain evidence="10">cv. UFG-1</strain>
    </source>
</reference>
<keyword evidence="3" id="KW-0805">Transcription regulation</keyword>
<evidence type="ECO:0000259" key="8">
    <source>
        <dbReference type="PROSITE" id="PS50811"/>
    </source>
</evidence>
<dbReference type="FunFam" id="2.20.25.80:FF:000006">
    <property type="entry name" value="WRKY transcription factor"/>
    <property type="match status" value="2"/>
</dbReference>
<keyword evidence="10" id="KW-1185">Reference proteome</keyword>
<gene>
    <name evidence="9" type="ORF">CDL12_14072</name>
</gene>
<dbReference type="PROSITE" id="PS50811">
    <property type="entry name" value="WRKY"/>
    <property type="match status" value="2"/>
</dbReference>
<comment type="subcellular location">
    <subcellularLocation>
        <location evidence="1">Nucleus</location>
    </subcellularLocation>
</comment>
<feature type="region of interest" description="Disordered" evidence="7">
    <location>
        <begin position="160"/>
        <end position="186"/>
    </location>
</feature>
<feature type="domain" description="WRKY" evidence="8">
    <location>
        <begin position="181"/>
        <end position="238"/>
    </location>
</feature>
<evidence type="ECO:0000313" key="10">
    <source>
        <dbReference type="Proteomes" id="UP000231279"/>
    </source>
</evidence>